<dbReference type="InterPro" id="IPR036873">
    <property type="entry name" value="Rhodanese-like_dom_sf"/>
</dbReference>
<dbReference type="InterPro" id="IPR045078">
    <property type="entry name" value="TST/MPST-like"/>
</dbReference>
<dbReference type="PANTHER" id="PTHR11364:SF27">
    <property type="entry name" value="SULFURTRANSFERASE"/>
    <property type="match status" value="1"/>
</dbReference>
<evidence type="ECO:0000259" key="4">
    <source>
        <dbReference type="PROSITE" id="PS50206"/>
    </source>
</evidence>
<dbReference type="OMA" id="LLDVRWQ"/>
<sequence length="366" mass="39787">MNGEAAAFLVLQPLSRPLAAARRRMSRPVATTIRRFTRMALAHSDRSALVDLAWLKKQDARSAKILDASWWMPNVPKDKRYSEDELQGFQQKLQQHLLHNQSGIQRFDIDVVKDTTNTLPHMLPTLEQMANHLAHMGLSSPEDDVIVVYSTNGFVASARCWWMLRAYSFQNVFVIDGGIDPEKDLLASASSGEAPAAGTSDADLLPLEDREKALKATMKFRPELVWNKQDVLHFVAAKEKSPEGEKIFLLDARSEGRFKGTEPEPRAGLASGHVPGSFSVPFQAVLQSNGKMRRGAALREAFASTGLFSDDATGAVSSASISCTCGSGVTAGVVALALHEAGLPDASVYDGSWTEYGADASCPKEV</sequence>
<proteinExistence type="predicted"/>
<dbReference type="InterPro" id="IPR001763">
    <property type="entry name" value="Rhodanese-like_dom"/>
</dbReference>
<keyword evidence="1 3" id="KW-0808">Transferase</keyword>
<gene>
    <name evidence="5" type="ORF">FVE85_8019</name>
</gene>
<dbReference type="PANTHER" id="PTHR11364">
    <property type="entry name" value="THIOSULFATE SULFERTANSFERASE"/>
    <property type="match status" value="1"/>
</dbReference>
<evidence type="ECO:0000313" key="5">
    <source>
        <dbReference type="EMBL" id="KAA8492512.1"/>
    </source>
</evidence>
<protein>
    <recommendedName>
        <fullName evidence="3">Sulfurtransferase</fullName>
    </recommendedName>
</protein>
<name>A0A5J4YNH5_PORPP</name>
<dbReference type="GO" id="GO:0004792">
    <property type="term" value="F:thiosulfate-cyanide sulfurtransferase activity"/>
    <property type="evidence" value="ECO:0007669"/>
    <property type="project" value="InterPro"/>
</dbReference>
<dbReference type="Proteomes" id="UP000324585">
    <property type="component" value="Unassembled WGS sequence"/>
</dbReference>
<evidence type="ECO:0000256" key="1">
    <source>
        <dbReference type="ARBA" id="ARBA00022679"/>
    </source>
</evidence>
<feature type="domain" description="Rhodanese" evidence="4">
    <location>
        <begin position="126"/>
        <end position="190"/>
    </location>
</feature>
<dbReference type="AlphaFoldDB" id="A0A5J4YNH5"/>
<feature type="domain" description="Rhodanese" evidence="4">
    <location>
        <begin position="243"/>
        <end position="365"/>
    </location>
</feature>
<evidence type="ECO:0000256" key="2">
    <source>
        <dbReference type="ARBA" id="ARBA00022737"/>
    </source>
</evidence>
<keyword evidence="6" id="KW-1185">Reference proteome</keyword>
<dbReference type="GO" id="GO:0005739">
    <property type="term" value="C:mitochondrion"/>
    <property type="evidence" value="ECO:0007669"/>
    <property type="project" value="TreeGrafter"/>
</dbReference>
<dbReference type="Pfam" id="PF00581">
    <property type="entry name" value="Rhodanese"/>
    <property type="match status" value="1"/>
</dbReference>
<dbReference type="Gene3D" id="3.40.250.10">
    <property type="entry name" value="Rhodanese-like domain"/>
    <property type="match status" value="2"/>
</dbReference>
<keyword evidence="5" id="KW-0670">Pyruvate</keyword>
<reference evidence="6" key="1">
    <citation type="journal article" date="2019" name="Nat. Commun.">
        <title>Expansion of phycobilisome linker gene families in mesophilic red algae.</title>
        <authorList>
            <person name="Lee J."/>
            <person name="Kim D."/>
            <person name="Bhattacharya D."/>
            <person name="Yoon H.S."/>
        </authorList>
    </citation>
    <scope>NUCLEOTIDE SEQUENCE [LARGE SCALE GENOMIC DNA]</scope>
    <source>
        <strain evidence="6">CCMP 1328</strain>
    </source>
</reference>
<dbReference type="SUPFAM" id="SSF52821">
    <property type="entry name" value="Rhodanese/Cell cycle control phosphatase"/>
    <property type="match status" value="2"/>
</dbReference>
<keyword evidence="2" id="KW-0677">Repeat</keyword>
<dbReference type="CDD" id="cd01448">
    <property type="entry name" value="TST_Repeat_1"/>
    <property type="match status" value="1"/>
</dbReference>
<dbReference type="PROSITE" id="PS00683">
    <property type="entry name" value="RHODANESE_2"/>
    <property type="match status" value="1"/>
</dbReference>
<dbReference type="PROSITE" id="PS50206">
    <property type="entry name" value="RHODANESE_3"/>
    <property type="match status" value="2"/>
</dbReference>
<dbReference type="SMART" id="SM00450">
    <property type="entry name" value="RHOD"/>
    <property type="match status" value="2"/>
</dbReference>
<evidence type="ECO:0000313" key="6">
    <source>
        <dbReference type="Proteomes" id="UP000324585"/>
    </source>
</evidence>
<dbReference type="CDD" id="cd01449">
    <property type="entry name" value="TST_Repeat_2"/>
    <property type="match status" value="1"/>
</dbReference>
<accession>A0A5J4YNH5</accession>
<comment type="caution">
    <text evidence="5">The sequence shown here is derived from an EMBL/GenBank/DDBJ whole genome shotgun (WGS) entry which is preliminary data.</text>
</comment>
<dbReference type="InterPro" id="IPR001307">
    <property type="entry name" value="Thiosulphate_STrfase_CS"/>
</dbReference>
<organism evidence="5 6">
    <name type="scientific">Porphyridium purpureum</name>
    <name type="common">Red alga</name>
    <name type="synonym">Porphyridium cruentum</name>
    <dbReference type="NCBI Taxonomy" id="35688"/>
    <lineage>
        <taxon>Eukaryota</taxon>
        <taxon>Rhodophyta</taxon>
        <taxon>Bangiophyceae</taxon>
        <taxon>Porphyridiales</taxon>
        <taxon>Porphyridiaceae</taxon>
        <taxon>Porphyridium</taxon>
    </lineage>
</organism>
<dbReference type="OrthoDB" id="270167at2759"/>
<evidence type="ECO:0000256" key="3">
    <source>
        <dbReference type="RuleBase" id="RU000507"/>
    </source>
</evidence>
<dbReference type="EMBL" id="VRMN01000009">
    <property type="protein sequence ID" value="KAA8492512.1"/>
    <property type="molecule type" value="Genomic_DNA"/>
</dbReference>